<dbReference type="Gene3D" id="3.40.33.10">
    <property type="entry name" value="CAP"/>
    <property type="match status" value="2"/>
</dbReference>
<dbReference type="InterPro" id="IPR001283">
    <property type="entry name" value="CRISP-related"/>
</dbReference>
<dbReference type="Proteomes" id="UP001153076">
    <property type="component" value="Unassembled WGS sequence"/>
</dbReference>
<gene>
    <name evidence="10" type="ORF">Cgig2_033101</name>
</gene>
<evidence type="ECO:0000256" key="8">
    <source>
        <dbReference type="SAM" id="SignalP"/>
    </source>
</evidence>
<feature type="domain" description="SCP" evidence="9">
    <location>
        <begin position="24"/>
        <end position="144"/>
    </location>
</feature>
<dbReference type="SUPFAM" id="SSF55797">
    <property type="entry name" value="PR-1-like"/>
    <property type="match status" value="2"/>
</dbReference>
<dbReference type="FunFam" id="3.40.33.10:FF:000006">
    <property type="entry name" value="Putative pathogenesis-related protein 1"/>
    <property type="match status" value="1"/>
</dbReference>
<dbReference type="OrthoDB" id="337038at2759"/>
<evidence type="ECO:0000313" key="10">
    <source>
        <dbReference type="EMBL" id="KAJ8434615.1"/>
    </source>
</evidence>
<dbReference type="PRINTS" id="PR00837">
    <property type="entry name" value="V5TPXLIKE"/>
</dbReference>
<dbReference type="PROSITE" id="PS01010">
    <property type="entry name" value="CRISP_2"/>
    <property type="match status" value="1"/>
</dbReference>
<dbReference type="PROSITE" id="PS01009">
    <property type="entry name" value="CRISP_1"/>
    <property type="match status" value="1"/>
</dbReference>
<name>A0A9Q1K0P4_9CARY</name>
<accession>A0A9Q1K0P4</accession>
<evidence type="ECO:0000256" key="7">
    <source>
        <dbReference type="SAM" id="MobiDB-lite"/>
    </source>
</evidence>
<organism evidence="10 11">
    <name type="scientific">Carnegiea gigantea</name>
    <dbReference type="NCBI Taxonomy" id="171969"/>
    <lineage>
        <taxon>Eukaryota</taxon>
        <taxon>Viridiplantae</taxon>
        <taxon>Streptophyta</taxon>
        <taxon>Embryophyta</taxon>
        <taxon>Tracheophyta</taxon>
        <taxon>Spermatophyta</taxon>
        <taxon>Magnoliopsida</taxon>
        <taxon>eudicotyledons</taxon>
        <taxon>Gunneridae</taxon>
        <taxon>Pentapetalae</taxon>
        <taxon>Caryophyllales</taxon>
        <taxon>Cactineae</taxon>
        <taxon>Cactaceae</taxon>
        <taxon>Cactoideae</taxon>
        <taxon>Echinocereeae</taxon>
        <taxon>Carnegiea</taxon>
    </lineage>
</organism>
<dbReference type="InterPro" id="IPR014044">
    <property type="entry name" value="CAP_dom"/>
</dbReference>
<sequence>MNHIFLTIILILHQTILGAVEASSSVSQWLDPQNQARRKVGLRSLQWDNKLAQYALWYGNQRRFDCAMVHSTGPYGENLFWGAGTNWTPAQAVAGWISEGRSYNRQSNSCSIPDCGHYKQIVWRDTGKVGCARVVCASGGGVIFKMSSSMVCFSLLFCFVALLSASNASETRTSYSPPESESESYSPPLTQYMPPAKPTSDIYQYLKGQNTARAAVGLPPLAWDNKLAAYAQWWANQRRYDCALEHSRGPYGENIFWGSDSSFTPAFAVQSWVVEGRWYDYYSNSCGYGQDCGHYTQIVWKNTRRVGCARVVCNGGLGVFVTCNYDPAGNYIGQRPY</sequence>
<dbReference type="GO" id="GO:0098542">
    <property type="term" value="P:defense response to other organism"/>
    <property type="evidence" value="ECO:0007669"/>
    <property type="project" value="UniProtKB-ARBA"/>
</dbReference>
<dbReference type="GO" id="GO:0005576">
    <property type="term" value="C:extracellular region"/>
    <property type="evidence" value="ECO:0007669"/>
    <property type="project" value="InterPro"/>
</dbReference>
<evidence type="ECO:0000256" key="3">
    <source>
        <dbReference type="ARBA" id="ARBA00022729"/>
    </source>
</evidence>
<evidence type="ECO:0000256" key="6">
    <source>
        <dbReference type="ARBA" id="ARBA00023265"/>
    </source>
</evidence>
<reference evidence="10" key="1">
    <citation type="submission" date="2022-04" db="EMBL/GenBank/DDBJ databases">
        <title>Carnegiea gigantea Genome sequencing and assembly v2.</title>
        <authorList>
            <person name="Copetti D."/>
            <person name="Sanderson M.J."/>
            <person name="Burquez A."/>
            <person name="Wojciechowski M.F."/>
        </authorList>
    </citation>
    <scope>NUCLEOTIDE SEQUENCE</scope>
    <source>
        <strain evidence="10">SGP5-SGP5p</strain>
        <tissue evidence="10">Aerial part</tissue>
    </source>
</reference>
<keyword evidence="5" id="KW-1015">Disulfide bond</keyword>
<comment type="function">
    <text evidence="1">Probably involved in the defense reaction of plants against pathogens.</text>
</comment>
<comment type="caution">
    <text evidence="10">The sequence shown here is derived from an EMBL/GenBank/DDBJ whole genome shotgun (WGS) entry which is preliminary data.</text>
</comment>
<dbReference type="PRINTS" id="PR00838">
    <property type="entry name" value="V5ALLERGEN"/>
</dbReference>
<dbReference type="CDD" id="cd05381">
    <property type="entry name" value="CAP_PR-1"/>
    <property type="match status" value="2"/>
</dbReference>
<evidence type="ECO:0000256" key="2">
    <source>
        <dbReference type="ARBA" id="ARBA00009923"/>
    </source>
</evidence>
<dbReference type="AlphaFoldDB" id="A0A9Q1K0P4"/>
<dbReference type="SMART" id="SM00198">
    <property type="entry name" value="SCP"/>
    <property type="match status" value="2"/>
</dbReference>
<dbReference type="InterPro" id="IPR018244">
    <property type="entry name" value="Allrgn_V5/Tpx1_CS"/>
</dbReference>
<dbReference type="Pfam" id="PF00188">
    <property type="entry name" value="CAP"/>
    <property type="match status" value="2"/>
</dbReference>
<evidence type="ECO:0000313" key="11">
    <source>
        <dbReference type="Proteomes" id="UP001153076"/>
    </source>
</evidence>
<dbReference type="PANTHER" id="PTHR10334">
    <property type="entry name" value="CYSTEINE-RICH SECRETORY PROTEIN-RELATED"/>
    <property type="match status" value="1"/>
</dbReference>
<dbReference type="EMBL" id="JAKOGI010000463">
    <property type="protein sequence ID" value="KAJ8434615.1"/>
    <property type="molecule type" value="Genomic_DNA"/>
</dbReference>
<keyword evidence="6" id="KW-0568">Pathogenesis-related protein</keyword>
<feature type="signal peptide" evidence="8">
    <location>
        <begin position="1"/>
        <end position="18"/>
    </location>
</feature>
<feature type="region of interest" description="Disordered" evidence="7">
    <location>
        <begin position="170"/>
        <end position="190"/>
    </location>
</feature>
<feature type="compositionally biased region" description="Low complexity" evidence="7">
    <location>
        <begin position="170"/>
        <end position="188"/>
    </location>
</feature>
<evidence type="ECO:0000259" key="9">
    <source>
        <dbReference type="SMART" id="SM00198"/>
    </source>
</evidence>
<dbReference type="InterPro" id="IPR035940">
    <property type="entry name" value="CAP_sf"/>
</dbReference>
<proteinExistence type="inferred from homology"/>
<protein>
    <recommendedName>
        <fullName evidence="9">SCP domain-containing protein</fullName>
    </recommendedName>
</protein>
<evidence type="ECO:0000256" key="4">
    <source>
        <dbReference type="ARBA" id="ARBA00022821"/>
    </source>
</evidence>
<dbReference type="FunFam" id="3.40.33.10:FF:000004">
    <property type="entry name" value="CAP, cysteine-rich secretory protein, antigen 5"/>
    <property type="match status" value="1"/>
</dbReference>
<evidence type="ECO:0000256" key="5">
    <source>
        <dbReference type="ARBA" id="ARBA00023157"/>
    </source>
</evidence>
<keyword evidence="11" id="KW-1185">Reference proteome</keyword>
<keyword evidence="4" id="KW-0611">Plant defense</keyword>
<feature type="domain" description="SCP" evidence="9">
    <location>
        <begin position="200"/>
        <end position="333"/>
    </location>
</feature>
<keyword evidence="3 8" id="KW-0732">Signal</keyword>
<dbReference type="InterPro" id="IPR002413">
    <property type="entry name" value="V5_allergen-like"/>
</dbReference>
<feature type="chain" id="PRO_5040423777" description="SCP domain-containing protein" evidence="8">
    <location>
        <begin position="19"/>
        <end position="337"/>
    </location>
</feature>
<evidence type="ECO:0000256" key="1">
    <source>
        <dbReference type="ARBA" id="ARBA00003143"/>
    </source>
</evidence>
<comment type="similarity">
    <text evidence="2">Belongs to the CRISP family.</text>
</comment>